<dbReference type="CDD" id="cd01837">
    <property type="entry name" value="SGNH_plant_lipase_like"/>
    <property type="match status" value="1"/>
</dbReference>
<dbReference type="OrthoDB" id="655468at2759"/>
<evidence type="ECO:0000256" key="1">
    <source>
        <dbReference type="ARBA" id="ARBA00008668"/>
    </source>
</evidence>
<feature type="signal peptide" evidence="5">
    <location>
        <begin position="1"/>
        <end position="27"/>
    </location>
</feature>
<gene>
    <name evidence="6" type="ORF">L484_018874</name>
</gene>
<dbReference type="KEGG" id="mnt:21401831"/>
<protein>
    <submittedName>
        <fullName evidence="6">GDSL esterase/lipase</fullName>
    </submittedName>
</protein>
<dbReference type="InterPro" id="IPR001087">
    <property type="entry name" value="GDSL"/>
</dbReference>
<feature type="chain" id="PRO_5004932274" evidence="5">
    <location>
        <begin position="28"/>
        <end position="364"/>
    </location>
</feature>
<organism evidence="6 7">
    <name type="scientific">Morus notabilis</name>
    <dbReference type="NCBI Taxonomy" id="981085"/>
    <lineage>
        <taxon>Eukaryota</taxon>
        <taxon>Viridiplantae</taxon>
        <taxon>Streptophyta</taxon>
        <taxon>Embryophyta</taxon>
        <taxon>Tracheophyta</taxon>
        <taxon>Spermatophyta</taxon>
        <taxon>Magnoliopsida</taxon>
        <taxon>eudicotyledons</taxon>
        <taxon>Gunneridae</taxon>
        <taxon>Pentapetalae</taxon>
        <taxon>rosids</taxon>
        <taxon>fabids</taxon>
        <taxon>Rosales</taxon>
        <taxon>Moraceae</taxon>
        <taxon>Moreae</taxon>
        <taxon>Morus</taxon>
    </lineage>
</organism>
<comment type="similarity">
    <text evidence="1">Belongs to the 'GDSL' lipolytic enzyme family.</text>
</comment>
<dbReference type="GO" id="GO:0009570">
    <property type="term" value="C:chloroplast stroma"/>
    <property type="evidence" value="ECO:0007669"/>
    <property type="project" value="TreeGrafter"/>
</dbReference>
<keyword evidence="3" id="KW-0378">Hydrolase</keyword>
<evidence type="ECO:0000256" key="5">
    <source>
        <dbReference type="SAM" id="SignalP"/>
    </source>
</evidence>
<evidence type="ECO:0000313" key="6">
    <source>
        <dbReference type="EMBL" id="EXB52990.1"/>
    </source>
</evidence>
<dbReference type="SUPFAM" id="SSF52266">
    <property type="entry name" value="SGNH hydrolase"/>
    <property type="match status" value="1"/>
</dbReference>
<dbReference type="GO" id="GO:0016788">
    <property type="term" value="F:hydrolase activity, acting on ester bonds"/>
    <property type="evidence" value="ECO:0007669"/>
    <property type="project" value="InterPro"/>
</dbReference>
<evidence type="ECO:0000313" key="7">
    <source>
        <dbReference type="Proteomes" id="UP000030645"/>
    </source>
</evidence>
<proteinExistence type="inferred from homology"/>
<dbReference type="InterPro" id="IPR036514">
    <property type="entry name" value="SGNH_hydro_sf"/>
</dbReference>
<accession>W9R052</accession>
<dbReference type="PANTHER" id="PTHR22835:SF275">
    <property type="entry name" value="OS01G0331100 PROTEIN"/>
    <property type="match status" value="1"/>
</dbReference>
<reference evidence="7" key="1">
    <citation type="submission" date="2013-01" db="EMBL/GenBank/DDBJ databases">
        <title>Draft Genome Sequence of a Mulberry Tree, Morus notabilis C.K. Schneid.</title>
        <authorList>
            <person name="He N."/>
            <person name="Zhao S."/>
        </authorList>
    </citation>
    <scope>NUCLEOTIDE SEQUENCE</scope>
</reference>
<name>W9R052_9ROSA</name>
<evidence type="ECO:0000256" key="3">
    <source>
        <dbReference type="ARBA" id="ARBA00022801"/>
    </source>
</evidence>
<evidence type="ECO:0000256" key="2">
    <source>
        <dbReference type="ARBA" id="ARBA00022729"/>
    </source>
</evidence>
<dbReference type="Proteomes" id="UP000030645">
    <property type="component" value="Unassembled WGS sequence"/>
</dbReference>
<dbReference type="Pfam" id="PF00657">
    <property type="entry name" value="Lipase_GDSL"/>
    <property type="match status" value="1"/>
</dbReference>
<dbReference type="eggNOG" id="ENOG502QTD0">
    <property type="taxonomic scope" value="Eukaryota"/>
</dbReference>
<keyword evidence="7" id="KW-1185">Reference proteome</keyword>
<dbReference type="InterPro" id="IPR035669">
    <property type="entry name" value="SGNH_plant_lipase-like"/>
</dbReference>
<keyword evidence="2 5" id="KW-0732">Signal</keyword>
<dbReference type="FunFam" id="3.40.50.1110:FF:000009">
    <property type="entry name" value="GDSL esterase/lipase At1g09390"/>
    <property type="match status" value="1"/>
</dbReference>
<evidence type="ECO:0000256" key="4">
    <source>
        <dbReference type="ARBA" id="ARBA00023180"/>
    </source>
</evidence>
<dbReference type="EMBL" id="KE344077">
    <property type="protein sequence ID" value="EXB52990.1"/>
    <property type="molecule type" value="Genomic_DNA"/>
</dbReference>
<dbReference type="PANTHER" id="PTHR22835">
    <property type="entry name" value="ZINC FINGER FYVE DOMAIN CONTAINING PROTEIN"/>
    <property type="match status" value="1"/>
</dbReference>
<dbReference type="Gene3D" id="3.40.50.1110">
    <property type="entry name" value="SGNH hydrolase"/>
    <property type="match status" value="1"/>
</dbReference>
<dbReference type="AlphaFoldDB" id="W9R052"/>
<sequence>MASFPHFLALTLSPLLLLLLMAHPVVSQCKNRPIIFNFGDSNSDTGGLVAGLGFPVNLPNGRSFFRRSTGRLSDGRLTIDFLCQSLNTSLLSPYLDSLAGTKFTSGANFAVVGSSTLPKYVPFSLNIQVMQFLHFKSRTLELFTAGSEQNLINDDGFGNALYIIDIGQNDIADSFAKNMSSVQVLKRIPLITIEIKAAVKALYDQGGRNFWLHNTGPLGCLPQKLSLVKKDLDQYGCISSYNDAAKLFNEELRRVSLKMRSEMKDAKIVYVDIFSIKYDLIANHTKYGFSSPLMACCGYGGPPYNYNIHFTCGQPGYQVCDEGSRFVSWDGIHYTEAANSVVASKILSTAYSTPRVKFDFFCSS</sequence>
<keyword evidence="4" id="KW-0325">Glycoprotein</keyword>